<evidence type="ECO:0000256" key="4">
    <source>
        <dbReference type="ARBA" id="ARBA00023239"/>
    </source>
</evidence>
<dbReference type="SUPFAM" id="SSF51569">
    <property type="entry name" value="Aldolase"/>
    <property type="match status" value="1"/>
</dbReference>
<proteinExistence type="inferred from homology"/>
<dbReference type="Proteomes" id="UP000654670">
    <property type="component" value="Unassembled WGS sequence"/>
</dbReference>
<dbReference type="InterPro" id="IPR013785">
    <property type="entry name" value="Aldolase_TIM"/>
</dbReference>
<reference evidence="6" key="2">
    <citation type="submission" date="2020-09" db="EMBL/GenBank/DDBJ databases">
        <authorList>
            <person name="Sun Q."/>
            <person name="Ohkuma M."/>
        </authorList>
    </citation>
    <scope>NUCLEOTIDE SEQUENCE</scope>
    <source>
        <strain evidence="6">JCM 15325</strain>
    </source>
</reference>
<dbReference type="NCBIfam" id="TIGR01182">
    <property type="entry name" value="eda"/>
    <property type="match status" value="1"/>
</dbReference>
<dbReference type="Pfam" id="PF01081">
    <property type="entry name" value="Aldolase"/>
    <property type="match status" value="1"/>
</dbReference>
<dbReference type="PANTHER" id="PTHR30246">
    <property type="entry name" value="2-KETO-3-DEOXY-6-PHOSPHOGLUCONATE ALDOLASE"/>
    <property type="match status" value="1"/>
</dbReference>
<dbReference type="AlphaFoldDB" id="A0A917S0N4"/>
<dbReference type="NCBIfam" id="NF005119">
    <property type="entry name" value="PRK06552.1"/>
    <property type="match status" value="1"/>
</dbReference>
<dbReference type="RefSeq" id="WP_188801871.1">
    <property type="nucleotide sequence ID" value="NZ_BMOK01000003.1"/>
</dbReference>
<evidence type="ECO:0000313" key="6">
    <source>
        <dbReference type="EMBL" id="GGL46875.1"/>
    </source>
</evidence>
<dbReference type="Gene3D" id="3.20.20.70">
    <property type="entry name" value="Aldolase class I"/>
    <property type="match status" value="1"/>
</dbReference>
<evidence type="ECO:0000313" key="7">
    <source>
        <dbReference type="Proteomes" id="UP000654670"/>
    </source>
</evidence>
<keyword evidence="5" id="KW-0119">Carbohydrate metabolism</keyword>
<evidence type="ECO:0000256" key="1">
    <source>
        <dbReference type="ARBA" id="ARBA00004761"/>
    </source>
</evidence>
<dbReference type="GO" id="GO:0016829">
    <property type="term" value="F:lyase activity"/>
    <property type="evidence" value="ECO:0007669"/>
    <property type="project" value="UniProtKB-KW"/>
</dbReference>
<organism evidence="6 7">
    <name type="scientific">Sporolactobacillus putidus</name>
    <dbReference type="NCBI Taxonomy" id="492735"/>
    <lineage>
        <taxon>Bacteria</taxon>
        <taxon>Bacillati</taxon>
        <taxon>Bacillota</taxon>
        <taxon>Bacilli</taxon>
        <taxon>Bacillales</taxon>
        <taxon>Sporolactobacillaceae</taxon>
        <taxon>Sporolactobacillus</taxon>
    </lineage>
</organism>
<evidence type="ECO:0000256" key="3">
    <source>
        <dbReference type="ARBA" id="ARBA00011233"/>
    </source>
</evidence>
<evidence type="ECO:0000256" key="5">
    <source>
        <dbReference type="ARBA" id="ARBA00023277"/>
    </source>
</evidence>
<reference evidence="6" key="1">
    <citation type="journal article" date="2014" name="Int. J. Syst. Evol. Microbiol.">
        <title>Complete genome sequence of Corynebacterium casei LMG S-19264T (=DSM 44701T), isolated from a smear-ripened cheese.</title>
        <authorList>
            <consortium name="US DOE Joint Genome Institute (JGI-PGF)"/>
            <person name="Walter F."/>
            <person name="Albersmeier A."/>
            <person name="Kalinowski J."/>
            <person name="Ruckert C."/>
        </authorList>
    </citation>
    <scope>NUCLEOTIDE SEQUENCE</scope>
    <source>
        <strain evidence="6">JCM 15325</strain>
    </source>
</reference>
<keyword evidence="7" id="KW-1185">Reference proteome</keyword>
<dbReference type="PANTHER" id="PTHR30246:SF1">
    <property type="entry name" value="2-DEHYDRO-3-DEOXY-6-PHOSPHOGALACTONATE ALDOLASE-RELATED"/>
    <property type="match status" value="1"/>
</dbReference>
<name>A0A917S0N4_9BACL</name>
<accession>A0A917S0N4</accession>
<comment type="subunit">
    <text evidence="3">Homotrimer.</text>
</comment>
<sequence>MLKKYEVLQEIKSSKIVAVIRGRSAEEACEISRACIRGGIKAIEVTFTTPNSLRVLQKLSNEDVHALIGAGTVLDAETARLAIMNGAAFVVSPNFSKEICETCNLYSVPYLPGCFTITEMVSALRAGADVIKVFPGSVAGPDYIKSVKGPLPNINLMPTGGVGLDNVVRWLDEGSFAVGVGSVLTKAMNGEDYKVVEENARKFVEKVSVLSGSAV</sequence>
<dbReference type="EMBL" id="BMOK01000003">
    <property type="protein sequence ID" value="GGL46875.1"/>
    <property type="molecule type" value="Genomic_DNA"/>
</dbReference>
<dbReference type="InterPro" id="IPR000887">
    <property type="entry name" value="Aldlse_KDPG_KHG"/>
</dbReference>
<comment type="similarity">
    <text evidence="2">Belongs to the KHG/KDPG aldolase family.</text>
</comment>
<gene>
    <name evidence="6" type="primary">eda-1</name>
    <name evidence="6" type="ORF">GCM10007968_08730</name>
</gene>
<dbReference type="CDD" id="cd00452">
    <property type="entry name" value="KDPG_aldolase"/>
    <property type="match status" value="1"/>
</dbReference>
<keyword evidence="4" id="KW-0456">Lyase</keyword>
<comment type="pathway">
    <text evidence="1">Carbohydrate acid metabolism.</text>
</comment>
<protein>
    <submittedName>
        <fullName evidence="6">Bifunctional 2-keto-4-hydroxyglutarate aldolase/2-keto-3-deoxy-6-phosphogluconate aldolase</fullName>
    </submittedName>
</protein>
<comment type="caution">
    <text evidence="6">The sequence shown here is derived from an EMBL/GenBank/DDBJ whole genome shotgun (WGS) entry which is preliminary data.</text>
</comment>
<evidence type="ECO:0000256" key="2">
    <source>
        <dbReference type="ARBA" id="ARBA00006906"/>
    </source>
</evidence>